<comment type="caution">
    <text evidence="6">The sequence shown here is derived from an EMBL/GenBank/DDBJ whole genome shotgun (WGS) entry which is preliminary data.</text>
</comment>
<dbReference type="InterPro" id="IPR036291">
    <property type="entry name" value="NAD(P)-bd_dom_sf"/>
</dbReference>
<keyword evidence="2" id="KW-0521">NADP</keyword>
<dbReference type="InterPro" id="IPR020904">
    <property type="entry name" value="Sc_DH/Rdtase_CS"/>
</dbReference>
<evidence type="ECO:0000313" key="7">
    <source>
        <dbReference type="Proteomes" id="UP001391051"/>
    </source>
</evidence>
<evidence type="ECO:0000313" key="6">
    <source>
        <dbReference type="EMBL" id="KAK7952820.1"/>
    </source>
</evidence>
<dbReference type="PANTHER" id="PTHR43618:SF4">
    <property type="entry name" value="SHORT CHAIN DEHYDROGENASE_REDUCTASE FAMILY (AFU_ORTHOLOGUE AFUA_7G04540)"/>
    <property type="match status" value="1"/>
</dbReference>
<evidence type="ECO:0000256" key="3">
    <source>
        <dbReference type="ARBA" id="ARBA00023002"/>
    </source>
</evidence>
<gene>
    <name evidence="6" type="ORF">PG986_008548</name>
</gene>
<feature type="compositionally biased region" description="Polar residues" evidence="5">
    <location>
        <begin position="268"/>
        <end position="282"/>
    </location>
</feature>
<comment type="similarity">
    <text evidence="1 4">Belongs to the short-chain dehydrogenases/reductases (SDR) family.</text>
</comment>
<dbReference type="SUPFAM" id="SSF51735">
    <property type="entry name" value="NAD(P)-binding Rossmann-fold domains"/>
    <property type="match status" value="1"/>
</dbReference>
<sequence length="338" mass="35528">MLRLFSSTARSSFVRSAFRPLIPVNIVPKATMATGQANDLSAGALFDVSHVTAVVTGGATGIGLMITQALQSNGAKVYITGRRQEVLDQTVKMYSNGPGQIIALRGDVSKKSEAVRLAGEIESREPKGVQLLVNNAGIARDDDTRYSNNGQPDMGDAKAISEHFLRSSEEQWLETMQTNVVGAYFMSMAFLPLLAKGGPSSQVVNVSSISGAMKGPSMGQPAYASSKAAATHLSRMLATIFKDVKVRVNVIAPGLFPSEMTAGKSGADNKSTLDGSKATNPSGRLGEERDMAATILFLAGRGGGFTMGRLCIRMEVSPFAIGCDNGFGSTLIQPAVAN</sequence>
<dbReference type="PRINTS" id="PR00080">
    <property type="entry name" value="SDRFAMILY"/>
</dbReference>
<protein>
    <submittedName>
        <fullName evidence="6">NAD(P)-binding protein</fullName>
    </submittedName>
</protein>
<evidence type="ECO:0000256" key="1">
    <source>
        <dbReference type="ARBA" id="ARBA00006484"/>
    </source>
</evidence>
<proteinExistence type="inferred from homology"/>
<dbReference type="InterPro" id="IPR002347">
    <property type="entry name" value="SDR_fam"/>
</dbReference>
<dbReference type="CDD" id="cd05233">
    <property type="entry name" value="SDR_c"/>
    <property type="match status" value="1"/>
</dbReference>
<evidence type="ECO:0000256" key="4">
    <source>
        <dbReference type="RuleBase" id="RU000363"/>
    </source>
</evidence>
<reference evidence="6 7" key="1">
    <citation type="submission" date="2023-01" db="EMBL/GenBank/DDBJ databases">
        <title>Analysis of 21 Apiospora genomes using comparative genomics revels a genus with tremendous synthesis potential of carbohydrate active enzymes and secondary metabolites.</title>
        <authorList>
            <person name="Sorensen T."/>
        </authorList>
    </citation>
    <scope>NUCLEOTIDE SEQUENCE [LARGE SCALE GENOMIC DNA]</scope>
    <source>
        <strain evidence="6 7">CBS 24483</strain>
    </source>
</reference>
<dbReference type="EMBL" id="JAQQWE010000005">
    <property type="protein sequence ID" value="KAK7952820.1"/>
    <property type="molecule type" value="Genomic_DNA"/>
</dbReference>
<dbReference type="Gene3D" id="3.40.50.720">
    <property type="entry name" value="NAD(P)-binding Rossmann-like Domain"/>
    <property type="match status" value="1"/>
</dbReference>
<evidence type="ECO:0000256" key="2">
    <source>
        <dbReference type="ARBA" id="ARBA00022857"/>
    </source>
</evidence>
<dbReference type="PROSITE" id="PS00061">
    <property type="entry name" value="ADH_SHORT"/>
    <property type="match status" value="1"/>
</dbReference>
<accession>A0ABR1QFQ9</accession>
<feature type="region of interest" description="Disordered" evidence="5">
    <location>
        <begin position="262"/>
        <end position="285"/>
    </location>
</feature>
<dbReference type="PRINTS" id="PR00081">
    <property type="entry name" value="GDHRDH"/>
</dbReference>
<keyword evidence="7" id="KW-1185">Reference proteome</keyword>
<dbReference type="Proteomes" id="UP001391051">
    <property type="component" value="Unassembled WGS sequence"/>
</dbReference>
<evidence type="ECO:0000256" key="5">
    <source>
        <dbReference type="SAM" id="MobiDB-lite"/>
    </source>
</evidence>
<dbReference type="RefSeq" id="XP_066700882.1">
    <property type="nucleotide sequence ID" value="XM_066844770.1"/>
</dbReference>
<dbReference type="Pfam" id="PF00106">
    <property type="entry name" value="adh_short"/>
    <property type="match status" value="1"/>
</dbReference>
<dbReference type="InterPro" id="IPR052178">
    <property type="entry name" value="Sec_Metab_Biosynth_SDR"/>
</dbReference>
<dbReference type="PANTHER" id="PTHR43618">
    <property type="entry name" value="7-ALPHA-HYDROXYSTEROID DEHYDROGENASE"/>
    <property type="match status" value="1"/>
</dbReference>
<keyword evidence="3" id="KW-0560">Oxidoreductase</keyword>
<name>A0ABR1QFQ9_9PEZI</name>
<dbReference type="GeneID" id="92077832"/>
<organism evidence="6 7">
    <name type="scientific">Apiospora aurea</name>
    <dbReference type="NCBI Taxonomy" id="335848"/>
    <lineage>
        <taxon>Eukaryota</taxon>
        <taxon>Fungi</taxon>
        <taxon>Dikarya</taxon>
        <taxon>Ascomycota</taxon>
        <taxon>Pezizomycotina</taxon>
        <taxon>Sordariomycetes</taxon>
        <taxon>Xylariomycetidae</taxon>
        <taxon>Amphisphaeriales</taxon>
        <taxon>Apiosporaceae</taxon>
        <taxon>Apiospora</taxon>
    </lineage>
</organism>